<keyword evidence="3" id="KW-1185">Reference proteome</keyword>
<gene>
    <name evidence="2" type="ORF">QE367_002054</name>
</gene>
<name>A0ABU1I2C7_9MICO</name>
<dbReference type="Gene3D" id="3.40.50.620">
    <property type="entry name" value="HUPs"/>
    <property type="match status" value="1"/>
</dbReference>
<comment type="caution">
    <text evidence="2">The sequence shown here is derived from an EMBL/GenBank/DDBJ whole genome shotgun (WGS) entry which is preliminary data.</text>
</comment>
<protein>
    <submittedName>
        <fullName evidence="2">Deoxyribodipyrimidine photolyase-related protein</fullName>
    </submittedName>
</protein>
<dbReference type="PANTHER" id="PTHR38657">
    <property type="entry name" value="SLR1343 PROTEIN"/>
    <property type="match status" value="1"/>
</dbReference>
<dbReference type="Gene3D" id="1.10.10.1710">
    <property type="entry name" value="Deoxyribodipyrimidine photolyase-related"/>
    <property type="match status" value="1"/>
</dbReference>
<proteinExistence type="predicted"/>
<dbReference type="InterPro" id="IPR052551">
    <property type="entry name" value="UV-DNA_repair_photolyase"/>
</dbReference>
<dbReference type="Proteomes" id="UP001260188">
    <property type="component" value="Unassembled WGS sequence"/>
</dbReference>
<dbReference type="Gene3D" id="1.25.40.80">
    <property type="match status" value="1"/>
</dbReference>
<feature type="region of interest" description="Disordered" evidence="1">
    <location>
        <begin position="1"/>
        <end position="22"/>
    </location>
</feature>
<organism evidence="2 3">
    <name type="scientific">Microbacterium paludicola</name>
    <dbReference type="NCBI Taxonomy" id="300019"/>
    <lineage>
        <taxon>Bacteria</taxon>
        <taxon>Bacillati</taxon>
        <taxon>Actinomycetota</taxon>
        <taxon>Actinomycetes</taxon>
        <taxon>Micrococcales</taxon>
        <taxon>Microbacteriaceae</taxon>
        <taxon>Microbacterium</taxon>
    </lineage>
</organism>
<evidence type="ECO:0000313" key="3">
    <source>
        <dbReference type="Proteomes" id="UP001260188"/>
    </source>
</evidence>
<dbReference type="SUPFAM" id="SSF48173">
    <property type="entry name" value="Cryptochrome/photolyase FAD-binding domain"/>
    <property type="match status" value="1"/>
</dbReference>
<dbReference type="InterPro" id="IPR014729">
    <property type="entry name" value="Rossmann-like_a/b/a_fold"/>
</dbReference>
<reference evidence="2 3" key="1">
    <citation type="submission" date="2023-08" db="EMBL/GenBank/DDBJ databases">
        <title>Functional and genomic diversity of the sorghum phyllosphere microbiome.</title>
        <authorList>
            <person name="Shade A."/>
        </authorList>
    </citation>
    <scope>NUCLEOTIDE SEQUENCE [LARGE SCALE GENOMIC DNA]</scope>
    <source>
        <strain evidence="2 3">SORGH_AS_0919</strain>
    </source>
</reference>
<accession>A0ABU1I2C7</accession>
<dbReference type="PANTHER" id="PTHR38657:SF1">
    <property type="entry name" value="SLR1343 PROTEIN"/>
    <property type="match status" value="1"/>
</dbReference>
<feature type="compositionally biased region" description="Low complexity" evidence="1">
    <location>
        <begin position="9"/>
        <end position="22"/>
    </location>
</feature>
<dbReference type="InterPro" id="IPR036134">
    <property type="entry name" value="Crypto/Photolyase_FAD-like_sf"/>
</dbReference>
<evidence type="ECO:0000256" key="1">
    <source>
        <dbReference type="SAM" id="MobiDB-lite"/>
    </source>
</evidence>
<evidence type="ECO:0000313" key="2">
    <source>
        <dbReference type="EMBL" id="MDR6167850.1"/>
    </source>
</evidence>
<dbReference type="Gene3D" id="1.10.579.10">
    <property type="entry name" value="DNA Cyclobutane Dipyrimidine Photolyase, subunit A, domain 3"/>
    <property type="match status" value="1"/>
</dbReference>
<sequence>MDPHGFGVASTHATSAAPAHAQAIGRTRGRSYADTVLRNLVIVLGDQLDPDASAFDEFDPAQDAVWMAEVAEESTHVWSSKPRTAVFLAAMRHFAADQRDAGHTLHYTELDARGNKGTLADQLAADLEKLKPEALAMTEPGEWRVREALQQTADAAGIPLDIRVDRHFFSTVAEFAEHAEGRASLRMEYFYREMRKRHSILMTTRGQPVGGQWNYDADNRKPFPKQGPGLVPPRATFPPDEITREVIELVEKEFGEHPGSLDSFAWPVTRAQALEALDLFIDERLPGFGDAQDAMWPGEPWLWHAHLSSSMNLKLLHPREVVAAAEEAYRSKRAPLSAVEGFIRQILGWREYVRGIYWTQMPGYVQRNAFEAFEPLPDWYWTGDTPMACLKDAVGTTLENGYAHHIQRLMVTGLYAMLLGVDPREVHAWYLAVYVDAVEWVELPNTLGMSQYADGGLMGSKPYAATGKYIDRMSPYCETCPFDPAKRIGDDACPFTTLYWDYLIRHEQPLAENHRMALQVKNLDRLDDDEIAAIRGRADAIRRGDVTAPEGAR</sequence>
<dbReference type="Pfam" id="PF04244">
    <property type="entry name" value="DPRP"/>
    <property type="match status" value="1"/>
</dbReference>
<dbReference type="EMBL" id="JAVIZA010000001">
    <property type="protein sequence ID" value="MDR6167850.1"/>
    <property type="molecule type" value="Genomic_DNA"/>
</dbReference>
<dbReference type="InterPro" id="IPR007357">
    <property type="entry name" value="PhrB-like"/>
</dbReference>